<reference evidence="8 9" key="1">
    <citation type="submission" date="2021-03" db="EMBL/GenBank/DDBJ databases">
        <title>Antimicrobial resistance genes in bacteria isolated from Japanese honey, and their potential for conferring macrolide and lincosamide resistance in the American foulbrood pathogen Paenibacillus larvae.</title>
        <authorList>
            <person name="Okamoto M."/>
            <person name="Kumagai M."/>
            <person name="Kanamori H."/>
            <person name="Takamatsu D."/>
        </authorList>
    </citation>
    <scope>NUCLEOTIDE SEQUENCE [LARGE SCALE GENOMIC DNA]</scope>
    <source>
        <strain evidence="8 9">J34TS1</strain>
    </source>
</reference>
<evidence type="ECO:0000313" key="9">
    <source>
        <dbReference type="Proteomes" id="UP000682811"/>
    </source>
</evidence>
<dbReference type="PANTHER" id="PTHR42718:SF39">
    <property type="entry name" value="ACTINORHODIN TRANSPORTER-RELATED"/>
    <property type="match status" value="1"/>
</dbReference>
<proteinExistence type="predicted"/>
<comment type="caution">
    <text evidence="8">The sequence shown here is derived from an EMBL/GenBank/DDBJ whole genome shotgun (WGS) entry which is preliminary data.</text>
</comment>
<evidence type="ECO:0000256" key="2">
    <source>
        <dbReference type="ARBA" id="ARBA00022448"/>
    </source>
</evidence>
<feature type="transmembrane region" description="Helical" evidence="6">
    <location>
        <begin position="316"/>
        <end position="338"/>
    </location>
</feature>
<comment type="subcellular location">
    <subcellularLocation>
        <location evidence="1">Cell membrane</location>
        <topology evidence="1">Multi-pass membrane protein</topology>
    </subcellularLocation>
</comment>
<dbReference type="PRINTS" id="PR01036">
    <property type="entry name" value="TCRTETB"/>
</dbReference>
<evidence type="ECO:0000256" key="4">
    <source>
        <dbReference type="ARBA" id="ARBA00022989"/>
    </source>
</evidence>
<feature type="transmembrane region" description="Helical" evidence="6">
    <location>
        <begin position="350"/>
        <end position="369"/>
    </location>
</feature>
<dbReference type="EMBL" id="BORT01000018">
    <property type="protein sequence ID" value="GIO49061.1"/>
    <property type="molecule type" value="Genomic_DNA"/>
</dbReference>
<evidence type="ECO:0000313" key="8">
    <source>
        <dbReference type="EMBL" id="GIO49061.1"/>
    </source>
</evidence>
<evidence type="ECO:0000256" key="1">
    <source>
        <dbReference type="ARBA" id="ARBA00004651"/>
    </source>
</evidence>
<keyword evidence="3 6" id="KW-0812">Transmembrane</keyword>
<evidence type="ECO:0000256" key="6">
    <source>
        <dbReference type="SAM" id="Phobius"/>
    </source>
</evidence>
<accession>A0A920CPU3</accession>
<keyword evidence="9" id="KW-1185">Reference proteome</keyword>
<evidence type="ECO:0000256" key="5">
    <source>
        <dbReference type="ARBA" id="ARBA00023136"/>
    </source>
</evidence>
<feature type="transmembrane region" description="Helical" evidence="6">
    <location>
        <begin position="64"/>
        <end position="80"/>
    </location>
</feature>
<dbReference type="PROSITE" id="PS50850">
    <property type="entry name" value="MFS"/>
    <property type="match status" value="1"/>
</dbReference>
<dbReference type="RefSeq" id="WP_212979627.1">
    <property type="nucleotide sequence ID" value="NZ_AP025343.1"/>
</dbReference>
<feature type="domain" description="Major facilitator superfamily (MFS) profile" evidence="7">
    <location>
        <begin position="26"/>
        <end position="551"/>
    </location>
</feature>
<feature type="transmembrane region" description="Helical" evidence="6">
    <location>
        <begin position="283"/>
        <end position="310"/>
    </location>
</feature>
<evidence type="ECO:0000256" key="3">
    <source>
        <dbReference type="ARBA" id="ARBA00022692"/>
    </source>
</evidence>
<feature type="transmembrane region" description="Helical" evidence="6">
    <location>
        <begin position="184"/>
        <end position="202"/>
    </location>
</feature>
<gene>
    <name evidence="8" type="ORF">J34TS1_38260</name>
</gene>
<keyword evidence="4 6" id="KW-1133">Transmembrane helix</keyword>
<feature type="transmembrane region" description="Helical" evidence="6">
    <location>
        <begin position="425"/>
        <end position="443"/>
    </location>
</feature>
<dbReference type="Gene3D" id="1.20.1720.10">
    <property type="entry name" value="Multidrug resistance protein D"/>
    <property type="match status" value="1"/>
</dbReference>
<feature type="transmembrane region" description="Helical" evidence="6">
    <location>
        <begin position="214"/>
        <end position="234"/>
    </location>
</feature>
<dbReference type="AlphaFoldDB" id="A0A920CPU3"/>
<organism evidence="8 9">
    <name type="scientific">Paenibacillus azoreducens</name>
    <dbReference type="NCBI Taxonomy" id="116718"/>
    <lineage>
        <taxon>Bacteria</taxon>
        <taxon>Bacillati</taxon>
        <taxon>Bacillota</taxon>
        <taxon>Bacilli</taxon>
        <taxon>Bacillales</taxon>
        <taxon>Paenibacillaceae</taxon>
        <taxon>Paenibacillus</taxon>
    </lineage>
</organism>
<feature type="transmembrane region" description="Helical" evidence="6">
    <location>
        <begin position="240"/>
        <end position="262"/>
    </location>
</feature>
<dbReference type="GO" id="GO:0022857">
    <property type="term" value="F:transmembrane transporter activity"/>
    <property type="evidence" value="ECO:0007669"/>
    <property type="project" value="InterPro"/>
</dbReference>
<feature type="transmembrane region" description="Helical" evidence="6">
    <location>
        <begin position="117"/>
        <end position="138"/>
    </location>
</feature>
<name>A0A920CPU3_9BACL</name>
<dbReference type="Pfam" id="PF07690">
    <property type="entry name" value="MFS_1"/>
    <property type="match status" value="1"/>
</dbReference>
<feature type="transmembrane region" description="Helical" evidence="6">
    <location>
        <begin position="24"/>
        <end position="44"/>
    </location>
</feature>
<feature type="transmembrane region" description="Helical" evidence="6">
    <location>
        <begin position="381"/>
        <end position="404"/>
    </location>
</feature>
<dbReference type="SUPFAM" id="SSF103473">
    <property type="entry name" value="MFS general substrate transporter"/>
    <property type="match status" value="1"/>
</dbReference>
<protein>
    <submittedName>
        <fullName evidence="8">MFS transporter</fullName>
    </submittedName>
</protein>
<dbReference type="PANTHER" id="PTHR42718">
    <property type="entry name" value="MAJOR FACILITATOR SUPERFAMILY MULTIDRUG TRANSPORTER MFSC"/>
    <property type="match status" value="1"/>
</dbReference>
<keyword evidence="5 6" id="KW-0472">Membrane</keyword>
<sequence length="556" mass="60172">MSSLPKSIPLDRHESDPETRSRPWLVLAIMVLSLFMTTTSINFMNVAVPSLQRSLHASFADVQFVMTGYTLAYAVILIIGGRLGDRFGRKKVLWIGVAGFTLTSLLCGLSSEVNLLILLRIFQGLCAALITPQVLSLIQVNFPPAKRGTVFGLYGATIGLSASTGQAIGGLFLHWNPWGLEWRMLFFFGFLIGTVILLMISPIRESKESHSFKLDWIGALIVAAGLFMLVYPLVEGMKEGWPLPINICLILSLPVLVVFVWYEQRLALRGGIPLMNVSLFRQGVFTVGMLIVLLLYCGQAAFLLVCTYFFQIGLSYTALHSGLLLLPTGIGIFLASLLSSRGVAKFGIHVLTFGQVVSVIGYLALVYSVQKTGTSIAGYEWIPAFALIGLGQGFVAAPLTNAILAKIRKNDIGSASGIVSTGTQIGLALGIALIGIVLLSAMGQHADRINEQIAPQLRGQLLDAHIASEQADTIVTQFKSCYTEYAHSNDPTNVPAACQLKSAAPEVKRLFAESISIANKQNYTDSFIFCLYAIAAFSAVVVPLLFVLSRKRNGSS</sequence>
<dbReference type="Proteomes" id="UP000682811">
    <property type="component" value="Unassembled WGS sequence"/>
</dbReference>
<feature type="transmembrane region" description="Helical" evidence="6">
    <location>
        <begin position="150"/>
        <end position="172"/>
    </location>
</feature>
<dbReference type="InterPro" id="IPR011701">
    <property type="entry name" value="MFS"/>
</dbReference>
<dbReference type="InterPro" id="IPR020846">
    <property type="entry name" value="MFS_dom"/>
</dbReference>
<evidence type="ECO:0000259" key="7">
    <source>
        <dbReference type="PROSITE" id="PS50850"/>
    </source>
</evidence>
<dbReference type="CDD" id="cd17321">
    <property type="entry name" value="MFS_MMR_MDR_like"/>
    <property type="match status" value="1"/>
</dbReference>
<dbReference type="GO" id="GO:0005886">
    <property type="term" value="C:plasma membrane"/>
    <property type="evidence" value="ECO:0007669"/>
    <property type="project" value="UniProtKB-SubCell"/>
</dbReference>
<feature type="transmembrane region" description="Helical" evidence="6">
    <location>
        <begin position="526"/>
        <end position="548"/>
    </location>
</feature>
<feature type="transmembrane region" description="Helical" evidence="6">
    <location>
        <begin position="92"/>
        <end position="111"/>
    </location>
</feature>
<dbReference type="Gene3D" id="1.20.1250.20">
    <property type="entry name" value="MFS general substrate transporter like domains"/>
    <property type="match status" value="1"/>
</dbReference>
<dbReference type="InterPro" id="IPR036259">
    <property type="entry name" value="MFS_trans_sf"/>
</dbReference>
<keyword evidence="2" id="KW-0813">Transport</keyword>